<keyword evidence="10" id="KW-1185">Reference proteome</keyword>
<evidence type="ECO:0000313" key="9">
    <source>
        <dbReference type="EMBL" id="PLB38273.1"/>
    </source>
</evidence>
<dbReference type="InterPro" id="IPR020846">
    <property type="entry name" value="MFS_dom"/>
</dbReference>
<feature type="transmembrane region" description="Helical" evidence="7">
    <location>
        <begin position="143"/>
        <end position="163"/>
    </location>
</feature>
<feature type="transmembrane region" description="Helical" evidence="7">
    <location>
        <begin position="170"/>
        <end position="193"/>
    </location>
</feature>
<evidence type="ECO:0000256" key="7">
    <source>
        <dbReference type="SAM" id="Phobius"/>
    </source>
</evidence>
<dbReference type="Gene3D" id="1.20.1250.20">
    <property type="entry name" value="MFS general substrate transporter like domains"/>
    <property type="match status" value="1"/>
</dbReference>
<gene>
    <name evidence="9" type="ORF">BDW47DRAFT_131523</name>
</gene>
<keyword evidence="4 7" id="KW-1133">Transmembrane helix</keyword>
<feature type="transmembrane region" description="Helical" evidence="7">
    <location>
        <begin position="119"/>
        <end position="137"/>
    </location>
</feature>
<dbReference type="OrthoDB" id="3936150at2759"/>
<evidence type="ECO:0000256" key="6">
    <source>
        <dbReference type="SAM" id="MobiDB-lite"/>
    </source>
</evidence>
<dbReference type="GeneID" id="36524490"/>
<keyword evidence="5 7" id="KW-0472">Membrane</keyword>
<proteinExistence type="predicted"/>
<dbReference type="RefSeq" id="XP_024672285.1">
    <property type="nucleotide sequence ID" value="XM_024817330.1"/>
</dbReference>
<feature type="transmembrane region" description="Helical" evidence="7">
    <location>
        <begin position="311"/>
        <end position="335"/>
    </location>
</feature>
<dbReference type="InterPro" id="IPR011701">
    <property type="entry name" value="MFS"/>
</dbReference>
<evidence type="ECO:0000259" key="8">
    <source>
        <dbReference type="PROSITE" id="PS50850"/>
    </source>
</evidence>
<dbReference type="Proteomes" id="UP000234585">
    <property type="component" value="Unassembled WGS sequence"/>
</dbReference>
<dbReference type="GO" id="GO:0022857">
    <property type="term" value="F:transmembrane transporter activity"/>
    <property type="evidence" value="ECO:0007669"/>
    <property type="project" value="InterPro"/>
</dbReference>
<evidence type="ECO:0000256" key="1">
    <source>
        <dbReference type="ARBA" id="ARBA00004141"/>
    </source>
</evidence>
<keyword evidence="2" id="KW-0813">Transport</keyword>
<protein>
    <submittedName>
        <fullName evidence="9">Putative sugar transporter</fullName>
    </submittedName>
</protein>
<evidence type="ECO:0000256" key="2">
    <source>
        <dbReference type="ARBA" id="ARBA00022448"/>
    </source>
</evidence>
<accession>A0A2I2FCC4</accession>
<dbReference type="PROSITE" id="PS50850">
    <property type="entry name" value="MFS"/>
    <property type="match status" value="1"/>
</dbReference>
<comment type="subcellular location">
    <subcellularLocation>
        <location evidence="1">Membrane</location>
        <topology evidence="1">Multi-pass membrane protein</topology>
    </subcellularLocation>
</comment>
<dbReference type="Pfam" id="PF07690">
    <property type="entry name" value="MFS_1"/>
    <property type="match status" value="1"/>
</dbReference>
<sequence length="495" mass="53807">MDPEKKDELAQTASVSEGKTAPHYGPEPCSPNDIVIQNAIETIGMGRYQWQLLASCGFGFIADQMLLVSISLVMPQASKEFSPQYATLLPATQYAALGVGAVAFGFLADICGRRWAWQGSIFGVSIFTAVCAGSPNWAGLNVFIALAAFFGGGNLAIDLTVLAECLPRKWGFLLSGLACLWGLGNAVTGLIAWPLVVNFCCPQGATSATCTKADNMGWRYLYIIIGCLCLIMSIVRSFALGMTESPKWLISQGNMDEAVASVNFISRLNKSSFVLSVDELNPCERENPYDMQRILRLLRGLFSGSRQLRSMICLILLWVLVGVAYPVYVIFLPYYLEGHGAKLGTGSTYQTYRDWSVSSTVGIAGPLLSAYLVQTRLLGRRRSITVTAWICAIFAGVFTIVKNEAQNLAFSSLINFWLNAMYGVIYGYTPEVMPDAYRAIGCGLTLACARLASLTSPFITTWGDVYSSVPIFVCCGLFVAIGFVSLVLPFEPYFG</sequence>
<feature type="transmembrane region" description="Helical" evidence="7">
    <location>
        <begin position="407"/>
        <end position="428"/>
    </location>
</feature>
<feature type="transmembrane region" description="Helical" evidence="7">
    <location>
        <begin position="465"/>
        <end position="490"/>
    </location>
</feature>
<dbReference type="InterPro" id="IPR036259">
    <property type="entry name" value="MFS_trans_sf"/>
</dbReference>
<feature type="domain" description="Major facilitator superfamily (MFS) profile" evidence="8">
    <location>
        <begin position="52"/>
        <end position="494"/>
    </location>
</feature>
<dbReference type="PANTHER" id="PTHR23511:SF4">
    <property type="entry name" value="MAJOR FACILITATOR SUPERFAMILY (MFS) PROFILE DOMAIN-CONTAINING PROTEIN"/>
    <property type="match status" value="1"/>
</dbReference>
<dbReference type="GO" id="GO:0016020">
    <property type="term" value="C:membrane"/>
    <property type="evidence" value="ECO:0007669"/>
    <property type="project" value="UniProtKB-SubCell"/>
</dbReference>
<keyword evidence="9" id="KW-0762">Sugar transport</keyword>
<evidence type="ECO:0000256" key="5">
    <source>
        <dbReference type="ARBA" id="ARBA00023136"/>
    </source>
</evidence>
<reference evidence="9 10" key="1">
    <citation type="submission" date="2017-12" db="EMBL/GenBank/DDBJ databases">
        <authorList>
            <consortium name="DOE Joint Genome Institute"/>
            <person name="Haridas S."/>
            <person name="Kjaerbolling I."/>
            <person name="Vesth T.C."/>
            <person name="Frisvad J.C."/>
            <person name="Nybo J.L."/>
            <person name="Theobald S."/>
            <person name="Kuo A."/>
            <person name="Bowyer P."/>
            <person name="Matsuda Y."/>
            <person name="Mondo S."/>
            <person name="Lyhne E.K."/>
            <person name="Kogle M.E."/>
            <person name="Clum A."/>
            <person name="Lipzen A."/>
            <person name="Salamov A."/>
            <person name="Ngan C.Y."/>
            <person name="Daum C."/>
            <person name="Chiniquy J."/>
            <person name="Barry K."/>
            <person name="LaButti K."/>
            <person name="Simmons B.A."/>
            <person name="Magnuson J.K."/>
            <person name="Mortensen U.H."/>
            <person name="Larsen T.O."/>
            <person name="Grigoriev I.V."/>
            <person name="Baker S.E."/>
            <person name="Andersen M.R."/>
            <person name="Nordberg H.P."/>
            <person name="Cantor M.N."/>
            <person name="Hua S.X."/>
        </authorList>
    </citation>
    <scope>NUCLEOTIDE SEQUENCE [LARGE SCALE GENOMIC DNA]</scope>
    <source>
        <strain evidence="9 10">CBS 102.13</strain>
    </source>
</reference>
<feature type="transmembrane region" description="Helical" evidence="7">
    <location>
        <begin position="52"/>
        <end position="74"/>
    </location>
</feature>
<feature type="transmembrane region" description="Helical" evidence="7">
    <location>
        <begin position="94"/>
        <end position="112"/>
    </location>
</feature>
<dbReference type="EMBL" id="KZ559136">
    <property type="protein sequence ID" value="PLB38273.1"/>
    <property type="molecule type" value="Genomic_DNA"/>
</dbReference>
<feature type="transmembrane region" description="Helical" evidence="7">
    <location>
        <begin position="384"/>
        <end position="401"/>
    </location>
</feature>
<keyword evidence="3 7" id="KW-0812">Transmembrane</keyword>
<evidence type="ECO:0000256" key="3">
    <source>
        <dbReference type="ARBA" id="ARBA00022692"/>
    </source>
</evidence>
<dbReference type="PANTHER" id="PTHR23511">
    <property type="entry name" value="SYNAPTIC VESICLE GLYCOPROTEIN 2"/>
    <property type="match status" value="1"/>
</dbReference>
<evidence type="ECO:0000256" key="4">
    <source>
        <dbReference type="ARBA" id="ARBA00022989"/>
    </source>
</evidence>
<feature type="region of interest" description="Disordered" evidence="6">
    <location>
        <begin position="1"/>
        <end position="29"/>
    </location>
</feature>
<evidence type="ECO:0000313" key="10">
    <source>
        <dbReference type="Proteomes" id="UP000234585"/>
    </source>
</evidence>
<dbReference type="SUPFAM" id="SSF103473">
    <property type="entry name" value="MFS general substrate transporter"/>
    <property type="match status" value="1"/>
</dbReference>
<dbReference type="CDD" id="cd17316">
    <property type="entry name" value="MFS_SV2_like"/>
    <property type="match status" value="1"/>
</dbReference>
<dbReference type="AlphaFoldDB" id="A0A2I2FCC4"/>
<feature type="transmembrane region" description="Helical" evidence="7">
    <location>
        <begin position="220"/>
        <end position="239"/>
    </location>
</feature>
<organism evidence="9 10">
    <name type="scientific">Aspergillus candidus</name>
    <dbReference type="NCBI Taxonomy" id="41067"/>
    <lineage>
        <taxon>Eukaryota</taxon>
        <taxon>Fungi</taxon>
        <taxon>Dikarya</taxon>
        <taxon>Ascomycota</taxon>
        <taxon>Pezizomycotina</taxon>
        <taxon>Eurotiomycetes</taxon>
        <taxon>Eurotiomycetidae</taxon>
        <taxon>Eurotiales</taxon>
        <taxon>Aspergillaceae</taxon>
        <taxon>Aspergillus</taxon>
        <taxon>Aspergillus subgen. Circumdati</taxon>
    </lineage>
</organism>
<name>A0A2I2FCC4_ASPCN</name>